<keyword evidence="2" id="KW-0813">Transport</keyword>
<keyword evidence="7 9" id="KW-1133">Transmembrane helix</keyword>
<feature type="transmembrane region" description="Helical" evidence="9">
    <location>
        <begin position="12"/>
        <end position="35"/>
    </location>
</feature>
<accession>A0A429ZJW5</accession>
<keyword evidence="5 9" id="KW-0812">Transmembrane</keyword>
<evidence type="ECO:0000256" key="2">
    <source>
        <dbReference type="ARBA" id="ARBA00022448"/>
    </source>
</evidence>
<evidence type="ECO:0000256" key="9">
    <source>
        <dbReference type="SAM" id="Phobius"/>
    </source>
</evidence>
<evidence type="ECO:0000313" key="11">
    <source>
        <dbReference type="Proteomes" id="UP000287239"/>
    </source>
</evidence>
<evidence type="ECO:0000256" key="7">
    <source>
        <dbReference type="ARBA" id="ARBA00022989"/>
    </source>
</evidence>
<evidence type="ECO:0000256" key="5">
    <source>
        <dbReference type="ARBA" id="ARBA00022692"/>
    </source>
</evidence>
<feature type="transmembrane region" description="Helical" evidence="9">
    <location>
        <begin position="161"/>
        <end position="182"/>
    </location>
</feature>
<evidence type="ECO:0000256" key="1">
    <source>
        <dbReference type="ARBA" id="ARBA00006430"/>
    </source>
</evidence>
<feature type="transmembrane region" description="Helical" evidence="9">
    <location>
        <begin position="136"/>
        <end position="155"/>
    </location>
</feature>
<organism evidence="10 11">
    <name type="scientific">Vagococcus salmoninarum</name>
    <dbReference type="NCBI Taxonomy" id="2739"/>
    <lineage>
        <taxon>Bacteria</taxon>
        <taxon>Bacillati</taxon>
        <taxon>Bacillota</taxon>
        <taxon>Bacilli</taxon>
        <taxon>Lactobacillales</taxon>
        <taxon>Enterococcaceae</taxon>
        <taxon>Vagococcus</taxon>
    </lineage>
</organism>
<feature type="transmembrane region" description="Helical" evidence="9">
    <location>
        <begin position="189"/>
        <end position="209"/>
    </location>
</feature>
<dbReference type="RefSeq" id="WP_126781125.1">
    <property type="nucleotide sequence ID" value="NZ_NGJU01000017.1"/>
</dbReference>
<feature type="transmembrane region" description="Helical" evidence="9">
    <location>
        <begin position="102"/>
        <end position="124"/>
    </location>
</feature>
<dbReference type="Pfam" id="PF03812">
    <property type="entry name" value="KdgT"/>
    <property type="match status" value="1"/>
</dbReference>
<keyword evidence="3" id="KW-1003">Cell membrane</keyword>
<feature type="transmembrane region" description="Helical" evidence="9">
    <location>
        <begin position="74"/>
        <end position="96"/>
    </location>
</feature>
<name>A0A429ZJW5_9ENTE</name>
<evidence type="ECO:0000256" key="6">
    <source>
        <dbReference type="ARBA" id="ARBA00022847"/>
    </source>
</evidence>
<feature type="transmembrane region" description="Helical" evidence="9">
    <location>
        <begin position="291"/>
        <end position="312"/>
    </location>
</feature>
<dbReference type="GeneID" id="98568915"/>
<comment type="similarity">
    <text evidence="1">Belongs to the KdgT transporter family.</text>
</comment>
<dbReference type="Proteomes" id="UP000287239">
    <property type="component" value="Unassembled WGS sequence"/>
</dbReference>
<dbReference type="OrthoDB" id="2833at2"/>
<feature type="transmembrane region" description="Helical" evidence="9">
    <location>
        <begin position="41"/>
        <end position="62"/>
    </location>
</feature>
<dbReference type="GO" id="GO:0015649">
    <property type="term" value="F:2-keto-3-deoxygluconate:proton symporter activity"/>
    <property type="evidence" value="ECO:0007669"/>
    <property type="project" value="InterPro"/>
</dbReference>
<proteinExistence type="inferred from homology"/>
<keyword evidence="11" id="KW-1185">Reference proteome</keyword>
<evidence type="ECO:0000256" key="3">
    <source>
        <dbReference type="ARBA" id="ARBA00022475"/>
    </source>
</evidence>
<protein>
    <submittedName>
        <fullName evidence="10">2-keto-3-deoxygluconate permease</fullName>
    </submittedName>
</protein>
<evidence type="ECO:0000256" key="4">
    <source>
        <dbReference type="ARBA" id="ARBA00022597"/>
    </source>
</evidence>
<feature type="transmembrane region" description="Helical" evidence="9">
    <location>
        <begin position="247"/>
        <end position="271"/>
    </location>
</feature>
<keyword evidence="8 9" id="KW-0472">Membrane</keyword>
<gene>
    <name evidence="10" type="ORF">CBF35_11065</name>
</gene>
<dbReference type="InterPro" id="IPR004684">
    <property type="entry name" value="2keto-3dGluconate_permease"/>
</dbReference>
<feature type="transmembrane region" description="Helical" evidence="9">
    <location>
        <begin position="221"/>
        <end position="240"/>
    </location>
</feature>
<keyword evidence="6" id="KW-0769">Symport</keyword>
<keyword evidence="4" id="KW-0762">Sugar transport</keyword>
<dbReference type="GO" id="GO:0016020">
    <property type="term" value="C:membrane"/>
    <property type="evidence" value="ECO:0007669"/>
    <property type="project" value="InterPro"/>
</dbReference>
<evidence type="ECO:0000256" key="8">
    <source>
        <dbReference type="ARBA" id="ARBA00023136"/>
    </source>
</evidence>
<reference evidence="10 11" key="1">
    <citation type="submission" date="2017-05" db="EMBL/GenBank/DDBJ databases">
        <title>Vagococcus spp. assemblies.</title>
        <authorList>
            <person name="Gulvik C.A."/>
        </authorList>
    </citation>
    <scope>NUCLEOTIDE SEQUENCE [LARGE SCALE GENOMIC DNA]</scope>
    <source>
        <strain evidence="10 11">NCFB 2777</strain>
    </source>
</reference>
<dbReference type="EMBL" id="NGJU01000017">
    <property type="protein sequence ID" value="RST93987.1"/>
    <property type="molecule type" value="Genomic_DNA"/>
</dbReference>
<comment type="caution">
    <text evidence="10">The sequence shown here is derived from an EMBL/GenBank/DDBJ whole genome shotgun (WGS) entry which is preliminary data.</text>
</comment>
<sequence length="328" mass="33672">MNILRTIKKVPGGMMVIPLLMGALINTFLPHFFALGGFTEALFKTGATALLGAFLFCSGAQINLKEAGTSLYKGLVLLVCKVLIGATLGIIVNHFFGLQGVLGLSPLAIIAALTNSNGGLYAALAGEYGESTDVGVTSVIALNDGPFFTLIAFGATGIAEIPLTALLAAITPIMIGLILGNIDHELREFLAPGASLLIPFFAFPLGAGLHLNQLLSAGPSGILLGVACTVITGGMCYFVYKLLGFNFPAIGAAIGTTAGNAIGTPAAVALIDETFAEVASQATAEVASQATAQVAAAIIVTALLCPLLVSLLDRLEKPKNQKEVMFHD</sequence>
<evidence type="ECO:0000313" key="10">
    <source>
        <dbReference type="EMBL" id="RST93987.1"/>
    </source>
</evidence>
<dbReference type="AlphaFoldDB" id="A0A429ZJW5"/>